<evidence type="ECO:0000256" key="5">
    <source>
        <dbReference type="ARBA" id="ARBA00032976"/>
    </source>
</evidence>
<dbReference type="GO" id="GO:0005975">
    <property type="term" value="P:carbohydrate metabolic process"/>
    <property type="evidence" value="ECO:0007669"/>
    <property type="project" value="InterPro"/>
</dbReference>
<evidence type="ECO:0000313" key="7">
    <source>
        <dbReference type="EMBL" id="SLN11568.1"/>
    </source>
</evidence>
<keyword evidence="8" id="KW-1185">Reference proteome</keyword>
<dbReference type="Proteomes" id="UP000193570">
    <property type="component" value="Unassembled WGS sequence"/>
</dbReference>
<feature type="domain" description="NodB homology" evidence="6">
    <location>
        <begin position="97"/>
        <end position="281"/>
    </location>
</feature>
<comment type="function">
    <text evidence="1">Is involved in generating a small heat-stable compound (Nod), an acylated oligomer of N-acetylglucosamine, that stimulates mitosis in various plant protoplasts.</text>
</comment>
<dbReference type="EMBL" id="FWFK01000001">
    <property type="protein sequence ID" value="SLN11568.1"/>
    <property type="molecule type" value="Genomic_DNA"/>
</dbReference>
<dbReference type="PANTHER" id="PTHR34216">
    <property type="match status" value="1"/>
</dbReference>
<dbReference type="PANTHER" id="PTHR34216:SF7">
    <property type="entry name" value="POLY-BETA-1,6-N-ACETYL-D-GLUCOSAMINE N-DEACETYLASE"/>
    <property type="match status" value="1"/>
</dbReference>
<sequence length="281" mass="30753">MTTAMPLGFAETEAQAYPRRPPQARLRAAAKSAVLHCAPWLRRPAPRFVRCLYAHAIFPEQRSIFADTLAALRTRGDIIDSATLSELIADGTPPDGRYFHLSFDDGFANVVENGAESLDAAGVPATIFVCSGFPDAAPARLRDWFQGMSAYARPVRPMNWDQIRAFHAAGGEIGVHTRSHARLSMLEHDTKALQAEIAGAKSEIEERICAPCTTFAWPFGRASDIGPRGRQAVAAAGFQLAFSAVRGCVRPGTDPMDVPRHQIEFHWPRGDLRAWIDGFGE</sequence>
<dbReference type="OrthoDB" id="2795102at2"/>
<dbReference type="AlphaFoldDB" id="A0A1X6Y5T6"/>
<accession>A0A1X6Y5T6</accession>
<dbReference type="InterPro" id="IPR011330">
    <property type="entry name" value="Glyco_hydro/deAcase_b/a-brl"/>
</dbReference>
<gene>
    <name evidence="7" type="ORF">ROJ8625_00277</name>
</gene>
<dbReference type="Pfam" id="PF01522">
    <property type="entry name" value="Polysacc_deac_1"/>
    <property type="match status" value="1"/>
</dbReference>
<reference evidence="7 8" key="1">
    <citation type="submission" date="2017-03" db="EMBL/GenBank/DDBJ databases">
        <authorList>
            <person name="Afonso C.L."/>
            <person name="Miller P.J."/>
            <person name="Scott M.A."/>
            <person name="Spackman E."/>
            <person name="Goraichik I."/>
            <person name="Dimitrov K.M."/>
            <person name="Suarez D.L."/>
            <person name="Swayne D.E."/>
        </authorList>
    </citation>
    <scope>NUCLEOTIDE SEQUENCE [LARGE SCALE GENOMIC DNA]</scope>
    <source>
        <strain evidence="7 8">CECT 8625</strain>
    </source>
</reference>
<evidence type="ECO:0000313" key="8">
    <source>
        <dbReference type="Proteomes" id="UP000193570"/>
    </source>
</evidence>
<dbReference type="Gene3D" id="3.20.20.370">
    <property type="entry name" value="Glycoside hydrolase/deacetylase"/>
    <property type="match status" value="1"/>
</dbReference>
<dbReference type="InterPro" id="IPR002509">
    <property type="entry name" value="NODB_dom"/>
</dbReference>
<dbReference type="SUPFAM" id="SSF88713">
    <property type="entry name" value="Glycoside hydrolase/deacetylase"/>
    <property type="match status" value="1"/>
</dbReference>
<name>A0A1X6Y5T6_9RHOB</name>
<evidence type="ECO:0000256" key="3">
    <source>
        <dbReference type="ARBA" id="ARBA00020071"/>
    </source>
</evidence>
<comment type="similarity">
    <text evidence="2">Belongs to the polysaccharide deacetylase family.</text>
</comment>
<evidence type="ECO:0000256" key="1">
    <source>
        <dbReference type="ARBA" id="ARBA00003236"/>
    </source>
</evidence>
<dbReference type="CDD" id="cd10918">
    <property type="entry name" value="CE4_NodB_like_5s_6s"/>
    <property type="match status" value="1"/>
</dbReference>
<evidence type="ECO:0000259" key="6">
    <source>
        <dbReference type="PROSITE" id="PS51677"/>
    </source>
</evidence>
<dbReference type="RefSeq" id="WP_085790055.1">
    <property type="nucleotide sequence ID" value="NZ_FWFK01000001.1"/>
</dbReference>
<evidence type="ECO:0000256" key="4">
    <source>
        <dbReference type="ARBA" id="ARBA00022729"/>
    </source>
</evidence>
<dbReference type="InterPro" id="IPR051398">
    <property type="entry name" value="Polysacch_Deacetylase"/>
</dbReference>
<keyword evidence="4" id="KW-0732">Signal</keyword>
<evidence type="ECO:0000256" key="2">
    <source>
        <dbReference type="ARBA" id="ARBA00010973"/>
    </source>
</evidence>
<protein>
    <recommendedName>
        <fullName evidence="3">Chitooligosaccharide deacetylase</fullName>
    </recommendedName>
    <alternativeName>
        <fullName evidence="5">Nodulation protein B</fullName>
    </alternativeName>
</protein>
<organism evidence="7 8">
    <name type="scientific">Roseivivax jejudonensis</name>
    <dbReference type="NCBI Taxonomy" id="1529041"/>
    <lineage>
        <taxon>Bacteria</taxon>
        <taxon>Pseudomonadati</taxon>
        <taxon>Pseudomonadota</taxon>
        <taxon>Alphaproteobacteria</taxon>
        <taxon>Rhodobacterales</taxon>
        <taxon>Roseobacteraceae</taxon>
        <taxon>Roseivivax</taxon>
    </lineage>
</organism>
<dbReference type="GO" id="GO:0016810">
    <property type="term" value="F:hydrolase activity, acting on carbon-nitrogen (but not peptide) bonds"/>
    <property type="evidence" value="ECO:0007669"/>
    <property type="project" value="InterPro"/>
</dbReference>
<proteinExistence type="inferred from homology"/>
<dbReference type="PROSITE" id="PS51677">
    <property type="entry name" value="NODB"/>
    <property type="match status" value="1"/>
</dbReference>